<gene>
    <name evidence="2" type="ORF">ACFQS3_24800</name>
</gene>
<dbReference type="Proteomes" id="UP001596470">
    <property type="component" value="Unassembled WGS sequence"/>
</dbReference>
<proteinExistence type="predicted"/>
<comment type="caution">
    <text evidence="2">The sequence shown here is derived from an EMBL/GenBank/DDBJ whole genome shotgun (WGS) entry which is preliminary data.</text>
</comment>
<evidence type="ECO:0000256" key="1">
    <source>
        <dbReference type="SAM" id="Phobius"/>
    </source>
</evidence>
<evidence type="ECO:0008006" key="4">
    <source>
        <dbReference type="Google" id="ProtNLM"/>
    </source>
</evidence>
<accession>A0ABW2DDH4</accession>
<keyword evidence="1" id="KW-0812">Transmembrane</keyword>
<feature type="transmembrane region" description="Helical" evidence="1">
    <location>
        <begin position="24"/>
        <end position="44"/>
    </location>
</feature>
<name>A0ABW2DDH4_9ACTN</name>
<evidence type="ECO:0000313" key="3">
    <source>
        <dbReference type="Proteomes" id="UP001596470"/>
    </source>
</evidence>
<sequence length="152" mass="16711">MPEASSDEWIGTQIARHRRKARRVYRLGLGLRSIMLLFALVAVLPDSSLIKFSEYAGAYGAGVTIAGLLGALMIVVIKSLKISETLDHLHGSIEYLQERETSLLGSDSLTKQLARMEISRELGAREAAHRRGVLERLDGIVDGWRDPGGVNE</sequence>
<reference evidence="3" key="1">
    <citation type="journal article" date="2019" name="Int. J. Syst. Evol. Microbiol.">
        <title>The Global Catalogue of Microorganisms (GCM) 10K type strain sequencing project: providing services to taxonomists for standard genome sequencing and annotation.</title>
        <authorList>
            <consortium name="The Broad Institute Genomics Platform"/>
            <consortium name="The Broad Institute Genome Sequencing Center for Infectious Disease"/>
            <person name="Wu L."/>
            <person name="Ma J."/>
        </authorList>
    </citation>
    <scope>NUCLEOTIDE SEQUENCE [LARGE SCALE GENOMIC DNA]</scope>
    <source>
        <strain evidence="3">KACC 12634</strain>
    </source>
</reference>
<keyword evidence="1" id="KW-1133">Transmembrane helix</keyword>
<dbReference type="RefSeq" id="WP_382356839.1">
    <property type="nucleotide sequence ID" value="NZ_JBHMBP010000006.1"/>
</dbReference>
<feature type="transmembrane region" description="Helical" evidence="1">
    <location>
        <begin position="56"/>
        <end position="77"/>
    </location>
</feature>
<keyword evidence="1" id="KW-0472">Membrane</keyword>
<protein>
    <recommendedName>
        <fullName evidence="4">DUF4231 domain-containing protein</fullName>
    </recommendedName>
</protein>
<evidence type="ECO:0000313" key="2">
    <source>
        <dbReference type="EMBL" id="MFC6960420.1"/>
    </source>
</evidence>
<dbReference type="EMBL" id="JBHSYS010000006">
    <property type="protein sequence ID" value="MFC6960420.1"/>
    <property type="molecule type" value="Genomic_DNA"/>
</dbReference>
<organism evidence="2 3">
    <name type="scientific">Glycomyces mayteni</name>
    <dbReference type="NCBI Taxonomy" id="543887"/>
    <lineage>
        <taxon>Bacteria</taxon>
        <taxon>Bacillati</taxon>
        <taxon>Actinomycetota</taxon>
        <taxon>Actinomycetes</taxon>
        <taxon>Glycomycetales</taxon>
        <taxon>Glycomycetaceae</taxon>
        <taxon>Glycomyces</taxon>
    </lineage>
</organism>
<keyword evidence="3" id="KW-1185">Reference proteome</keyword>